<name>A0A812J0R7_9DINO</name>
<evidence type="ECO:0000313" key="2">
    <source>
        <dbReference type="EMBL" id="CAE7192625.1"/>
    </source>
</evidence>
<dbReference type="Proteomes" id="UP000604046">
    <property type="component" value="Unassembled WGS sequence"/>
</dbReference>
<dbReference type="OrthoDB" id="417391at2759"/>
<feature type="transmembrane region" description="Helical" evidence="1">
    <location>
        <begin position="139"/>
        <end position="162"/>
    </location>
</feature>
<sequence>MTEVAGHVSQMRALLAQVFGPGRPSDKDLEEQQNLLPAGAPGSGDACVSLVVGTLLAAASLVSVGVVVFSAFLDTWLWPVLGVLLLLGHGFLIKATAATAATEGKPNAWDFSHAALVCEALAYAALAPTYFFRSLVVPWWWWNAVALLLLLPATVLLVCLIYNNIRSGSRGQKAAVPGYVMIAATCLLVALLLIFAGNVGIQTLSMPLFLSRDVLERVGVVRTFNEFKGGEGDSSISYQTCDLATSKCSLGDFARDEWTAVRPGGSTSCMVGDFEFLVYRGDPKKVLLHMHGGGACWNWVTFLLDACTRTAPMTPSGIFNASEPGNPFYGWTVIDVPYCSGDIFGGATENFWILAHQTASAWKKQSGYANMDAVMKWTHEQFGGHAGDDGHGGHDAGHGGHGLDRLSSLVVSGESAGSLGLQIWGSDILTRLEGKYDPKGTYFIGDSFLGVMVDDQDLLQRQVIDYWRLCDSGVVPPDLSPKCHPDELFLADFVEDTLQKFPDVRYLMLSSKFDMVQKAFADMLVILDDLWLIATQGWDKVPKFTNASFYEEVSEHLKPYSAYPQFSAYLVDSNQHTYTCFDIGCIDMATPAGPLNNCSSPDVGERLLPWLTPDETTQPLYQCYDLTRDSPMWTGPYCNRSLPWVAGKCHSRPGVQCKDY</sequence>
<feature type="transmembrane region" description="Helical" evidence="1">
    <location>
        <begin position="174"/>
        <end position="196"/>
    </location>
</feature>
<feature type="transmembrane region" description="Helical" evidence="1">
    <location>
        <begin position="76"/>
        <end position="93"/>
    </location>
</feature>
<feature type="transmembrane region" description="Helical" evidence="1">
    <location>
        <begin position="46"/>
        <end position="70"/>
    </location>
</feature>
<evidence type="ECO:0000313" key="3">
    <source>
        <dbReference type="Proteomes" id="UP000604046"/>
    </source>
</evidence>
<reference evidence="2" key="1">
    <citation type="submission" date="2021-02" db="EMBL/GenBank/DDBJ databases">
        <authorList>
            <person name="Dougan E. K."/>
            <person name="Rhodes N."/>
            <person name="Thang M."/>
            <person name="Chan C."/>
        </authorList>
    </citation>
    <scope>NUCLEOTIDE SEQUENCE</scope>
</reference>
<protein>
    <submittedName>
        <fullName evidence="2">Uncharacterized protein</fullName>
    </submittedName>
</protein>
<proteinExistence type="predicted"/>
<keyword evidence="1" id="KW-0812">Transmembrane</keyword>
<dbReference type="AlphaFoldDB" id="A0A812J0R7"/>
<evidence type="ECO:0000256" key="1">
    <source>
        <dbReference type="SAM" id="Phobius"/>
    </source>
</evidence>
<keyword evidence="1" id="KW-0472">Membrane</keyword>
<keyword evidence="3" id="KW-1185">Reference proteome</keyword>
<organism evidence="2 3">
    <name type="scientific">Symbiodinium natans</name>
    <dbReference type="NCBI Taxonomy" id="878477"/>
    <lineage>
        <taxon>Eukaryota</taxon>
        <taxon>Sar</taxon>
        <taxon>Alveolata</taxon>
        <taxon>Dinophyceae</taxon>
        <taxon>Suessiales</taxon>
        <taxon>Symbiodiniaceae</taxon>
        <taxon>Symbiodinium</taxon>
    </lineage>
</organism>
<gene>
    <name evidence="2" type="ORF">SNAT2548_LOCUS5158</name>
</gene>
<keyword evidence="1" id="KW-1133">Transmembrane helix</keyword>
<dbReference type="EMBL" id="CAJNDS010000327">
    <property type="protein sequence ID" value="CAE7192625.1"/>
    <property type="molecule type" value="Genomic_DNA"/>
</dbReference>
<comment type="caution">
    <text evidence="2">The sequence shown here is derived from an EMBL/GenBank/DDBJ whole genome shotgun (WGS) entry which is preliminary data.</text>
</comment>
<accession>A0A812J0R7</accession>